<evidence type="ECO:0000256" key="4">
    <source>
        <dbReference type="ARBA" id="ARBA00023136"/>
    </source>
</evidence>
<evidence type="ECO:0000256" key="1">
    <source>
        <dbReference type="ARBA" id="ARBA00004141"/>
    </source>
</evidence>
<evidence type="ECO:0000256" key="5">
    <source>
        <dbReference type="SAM" id="Phobius"/>
    </source>
</evidence>
<dbReference type="Pfam" id="PF04932">
    <property type="entry name" value="Wzy_C"/>
    <property type="match status" value="1"/>
</dbReference>
<name>A0AAU9QB15_9VIBR</name>
<feature type="transmembrane region" description="Helical" evidence="5">
    <location>
        <begin position="182"/>
        <end position="200"/>
    </location>
</feature>
<reference evidence="7" key="1">
    <citation type="submission" date="2022-01" db="EMBL/GenBank/DDBJ databases">
        <authorList>
            <person name="Lagorce A."/>
        </authorList>
    </citation>
    <scope>NUCLEOTIDE SEQUENCE</scope>
    <source>
        <strain evidence="7">Th15_F1_D04</strain>
    </source>
</reference>
<feature type="transmembrane region" description="Helical" evidence="5">
    <location>
        <begin position="258"/>
        <end position="279"/>
    </location>
</feature>
<sequence>MNNGRMFFKIKYETVIKLLLLINFFFPTFNNVFESTGDTGVMMINLMMLSLSLLTICFIVRDYGFKFEFGVNAFLIVAFLYFILTISGNFINSRVIFSDAFELFRPVYYTVSFLLFYLLVRINAVRPEKILKLFSYFVLATAFFSFICLLFYQYFGREVMAFYAKTSLLSTRRFTGTFQNPYDFAFVAVLPLMFLIMKFVTEGKVYRLIGISVLFMTILFGQSKSGFASFLVATTIALLASLFIVNRDTIRKSIGYHARFLFFPASVAIFAIIIVLFYFDAFSYLLNGIIKIISGDGDKSSQIRIYQAKMALDMLENNPLELFMGFGSFKASGLKFESLYSLYLFRYGFLAVVILFFWIIFPIVILAFQNVELEKLYKVLLFGLFVSVIPAGFGNNVIDQSRIPFIYFGCLGVTYALIHKRTVKRSV</sequence>
<protein>
    <recommendedName>
        <fullName evidence="6">O-antigen ligase-related domain-containing protein</fullName>
    </recommendedName>
</protein>
<feature type="transmembrane region" description="Helical" evidence="5">
    <location>
        <begin position="227"/>
        <end position="246"/>
    </location>
</feature>
<dbReference type="EMBL" id="CAKMTQ010000034">
    <property type="protein sequence ID" value="CAH1535327.1"/>
    <property type="molecule type" value="Genomic_DNA"/>
</dbReference>
<organism evidence="7 8">
    <name type="scientific">Vibrio owensii</name>
    <dbReference type="NCBI Taxonomy" id="696485"/>
    <lineage>
        <taxon>Bacteria</taxon>
        <taxon>Pseudomonadati</taxon>
        <taxon>Pseudomonadota</taxon>
        <taxon>Gammaproteobacteria</taxon>
        <taxon>Vibrionales</taxon>
        <taxon>Vibrionaceae</taxon>
        <taxon>Vibrio</taxon>
    </lineage>
</organism>
<accession>A0AAU9QB15</accession>
<keyword evidence="3 5" id="KW-1133">Transmembrane helix</keyword>
<dbReference type="PANTHER" id="PTHR37422">
    <property type="entry name" value="TEICHURONIC ACID BIOSYNTHESIS PROTEIN TUAE"/>
    <property type="match status" value="1"/>
</dbReference>
<feature type="transmembrane region" description="Helical" evidence="5">
    <location>
        <begin position="41"/>
        <end position="60"/>
    </location>
</feature>
<evidence type="ECO:0000256" key="2">
    <source>
        <dbReference type="ARBA" id="ARBA00022692"/>
    </source>
</evidence>
<evidence type="ECO:0000313" key="7">
    <source>
        <dbReference type="EMBL" id="CAH1535327.1"/>
    </source>
</evidence>
<comment type="caution">
    <text evidence="7">The sequence shown here is derived from an EMBL/GenBank/DDBJ whole genome shotgun (WGS) entry which is preliminary data.</text>
</comment>
<dbReference type="InterPro" id="IPR007016">
    <property type="entry name" value="O-antigen_ligase-rel_domated"/>
</dbReference>
<keyword evidence="2 5" id="KW-0812">Transmembrane</keyword>
<feature type="transmembrane region" description="Helical" evidence="5">
    <location>
        <begin position="103"/>
        <end position="122"/>
    </location>
</feature>
<feature type="transmembrane region" description="Helical" evidence="5">
    <location>
        <begin position="379"/>
        <end position="395"/>
    </location>
</feature>
<feature type="transmembrane region" description="Helical" evidence="5">
    <location>
        <begin position="12"/>
        <end position="29"/>
    </location>
</feature>
<dbReference type="PANTHER" id="PTHR37422:SF17">
    <property type="entry name" value="O-ANTIGEN LIGASE"/>
    <property type="match status" value="1"/>
</dbReference>
<comment type="subcellular location">
    <subcellularLocation>
        <location evidence="1">Membrane</location>
        <topology evidence="1">Multi-pass membrane protein</topology>
    </subcellularLocation>
</comment>
<proteinExistence type="predicted"/>
<dbReference type="GO" id="GO:0016020">
    <property type="term" value="C:membrane"/>
    <property type="evidence" value="ECO:0007669"/>
    <property type="project" value="UniProtKB-SubCell"/>
</dbReference>
<gene>
    <name evidence="7" type="ORF">THF1D04_40155</name>
</gene>
<feature type="transmembrane region" description="Helical" evidence="5">
    <location>
        <begin position="134"/>
        <end position="155"/>
    </location>
</feature>
<feature type="domain" description="O-antigen ligase-related" evidence="6">
    <location>
        <begin position="212"/>
        <end position="331"/>
    </location>
</feature>
<evidence type="ECO:0000259" key="6">
    <source>
        <dbReference type="Pfam" id="PF04932"/>
    </source>
</evidence>
<feature type="transmembrane region" description="Helical" evidence="5">
    <location>
        <begin position="344"/>
        <end position="367"/>
    </location>
</feature>
<dbReference type="RefSeq" id="WP_409579533.1">
    <property type="nucleotide sequence ID" value="NZ_CAKMTP010000009.1"/>
</dbReference>
<evidence type="ECO:0000313" key="8">
    <source>
        <dbReference type="Proteomes" id="UP001295420"/>
    </source>
</evidence>
<feature type="transmembrane region" description="Helical" evidence="5">
    <location>
        <begin position="401"/>
        <end position="418"/>
    </location>
</feature>
<feature type="transmembrane region" description="Helical" evidence="5">
    <location>
        <begin position="72"/>
        <end position="91"/>
    </location>
</feature>
<dbReference type="AlphaFoldDB" id="A0AAU9QB15"/>
<evidence type="ECO:0000256" key="3">
    <source>
        <dbReference type="ARBA" id="ARBA00022989"/>
    </source>
</evidence>
<feature type="transmembrane region" description="Helical" evidence="5">
    <location>
        <begin position="205"/>
        <end position="221"/>
    </location>
</feature>
<keyword evidence="4 5" id="KW-0472">Membrane</keyword>
<dbReference type="Proteomes" id="UP001295420">
    <property type="component" value="Unassembled WGS sequence"/>
</dbReference>
<dbReference type="InterPro" id="IPR051533">
    <property type="entry name" value="WaaL-like"/>
</dbReference>